<feature type="region of interest" description="Disordered" evidence="1">
    <location>
        <begin position="53"/>
        <end position="147"/>
    </location>
</feature>
<keyword evidence="3" id="KW-1185">Reference proteome</keyword>
<reference evidence="2" key="1">
    <citation type="submission" date="2023-03" db="EMBL/GenBank/DDBJ databases">
        <title>Massive genome expansion in bonnet fungi (Mycena s.s.) driven by repeated elements and novel gene families across ecological guilds.</title>
        <authorList>
            <consortium name="Lawrence Berkeley National Laboratory"/>
            <person name="Harder C.B."/>
            <person name="Miyauchi S."/>
            <person name="Viragh M."/>
            <person name="Kuo A."/>
            <person name="Thoen E."/>
            <person name="Andreopoulos B."/>
            <person name="Lu D."/>
            <person name="Skrede I."/>
            <person name="Drula E."/>
            <person name="Henrissat B."/>
            <person name="Morin E."/>
            <person name="Kohler A."/>
            <person name="Barry K."/>
            <person name="LaButti K."/>
            <person name="Morin E."/>
            <person name="Salamov A."/>
            <person name="Lipzen A."/>
            <person name="Mereny Z."/>
            <person name="Hegedus B."/>
            <person name="Baldrian P."/>
            <person name="Stursova M."/>
            <person name="Weitz H."/>
            <person name="Taylor A."/>
            <person name="Grigoriev I.V."/>
            <person name="Nagy L.G."/>
            <person name="Martin F."/>
            <person name="Kauserud H."/>
        </authorList>
    </citation>
    <scope>NUCLEOTIDE SEQUENCE</scope>
    <source>
        <strain evidence="2">CBHHK002</strain>
    </source>
</reference>
<gene>
    <name evidence="2" type="ORF">DFH08DRAFT_1075681</name>
</gene>
<protein>
    <submittedName>
        <fullName evidence="2">Uncharacterized protein</fullName>
    </submittedName>
</protein>
<feature type="compositionally biased region" description="Low complexity" evidence="1">
    <location>
        <begin position="57"/>
        <end position="70"/>
    </location>
</feature>
<feature type="compositionally biased region" description="Acidic residues" evidence="1">
    <location>
        <begin position="134"/>
        <end position="147"/>
    </location>
</feature>
<dbReference type="EMBL" id="JARIHO010000008">
    <property type="protein sequence ID" value="KAJ7356494.1"/>
    <property type="molecule type" value="Genomic_DNA"/>
</dbReference>
<evidence type="ECO:0000256" key="1">
    <source>
        <dbReference type="SAM" id="MobiDB-lite"/>
    </source>
</evidence>
<organism evidence="2 3">
    <name type="scientific">Mycena albidolilacea</name>
    <dbReference type="NCBI Taxonomy" id="1033008"/>
    <lineage>
        <taxon>Eukaryota</taxon>
        <taxon>Fungi</taxon>
        <taxon>Dikarya</taxon>
        <taxon>Basidiomycota</taxon>
        <taxon>Agaricomycotina</taxon>
        <taxon>Agaricomycetes</taxon>
        <taxon>Agaricomycetidae</taxon>
        <taxon>Agaricales</taxon>
        <taxon>Marasmiineae</taxon>
        <taxon>Mycenaceae</taxon>
        <taxon>Mycena</taxon>
    </lineage>
</organism>
<evidence type="ECO:0000313" key="2">
    <source>
        <dbReference type="EMBL" id="KAJ7356494.1"/>
    </source>
</evidence>
<proteinExistence type="predicted"/>
<sequence>MLLRLLVISAKFSVPDDKTVLASRIVRENATALVTLYPGGSLIARAGSAAGFCWPDSNTPAPNAATSTPPRLLASSAGSPSSRNRAPGPGLSPPSPLPVSPLSTISFAPPPPTPSKSTPSAVRQRSALARGGSDDDEDDGQEMEVDS</sequence>
<accession>A0AAD7EYN7</accession>
<name>A0AAD7EYN7_9AGAR</name>
<dbReference type="Proteomes" id="UP001218218">
    <property type="component" value="Unassembled WGS sequence"/>
</dbReference>
<feature type="compositionally biased region" description="Pro residues" evidence="1">
    <location>
        <begin position="90"/>
        <end position="99"/>
    </location>
</feature>
<evidence type="ECO:0000313" key="3">
    <source>
        <dbReference type="Proteomes" id="UP001218218"/>
    </source>
</evidence>
<comment type="caution">
    <text evidence="2">The sequence shown here is derived from an EMBL/GenBank/DDBJ whole genome shotgun (WGS) entry which is preliminary data.</text>
</comment>
<dbReference type="AlphaFoldDB" id="A0AAD7EYN7"/>